<feature type="domain" description="KIB1-4 beta-propeller" evidence="1">
    <location>
        <begin position="31"/>
        <end position="312"/>
    </location>
</feature>
<organism evidence="2 3">
    <name type="scientific">Eragrostis curvula</name>
    <name type="common">weeping love grass</name>
    <dbReference type="NCBI Taxonomy" id="38414"/>
    <lineage>
        <taxon>Eukaryota</taxon>
        <taxon>Viridiplantae</taxon>
        <taxon>Streptophyta</taxon>
        <taxon>Embryophyta</taxon>
        <taxon>Tracheophyta</taxon>
        <taxon>Spermatophyta</taxon>
        <taxon>Magnoliopsida</taxon>
        <taxon>Liliopsida</taxon>
        <taxon>Poales</taxon>
        <taxon>Poaceae</taxon>
        <taxon>PACMAD clade</taxon>
        <taxon>Chloridoideae</taxon>
        <taxon>Eragrostideae</taxon>
        <taxon>Eragrostidinae</taxon>
        <taxon>Eragrostis</taxon>
    </lineage>
</organism>
<dbReference type="Pfam" id="PF03478">
    <property type="entry name" value="Beta-prop_KIB1-4"/>
    <property type="match status" value="1"/>
</dbReference>
<name>A0A5J9UUJ5_9POAL</name>
<reference evidence="2 3" key="1">
    <citation type="journal article" date="2019" name="Sci. Rep.">
        <title>A high-quality genome of Eragrostis curvula grass provides insights into Poaceae evolution and supports new strategies to enhance forage quality.</title>
        <authorList>
            <person name="Carballo J."/>
            <person name="Santos B.A.C.M."/>
            <person name="Zappacosta D."/>
            <person name="Garbus I."/>
            <person name="Selva J.P."/>
            <person name="Gallo C.A."/>
            <person name="Diaz A."/>
            <person name="Albertini E."/>
            <person name="Caccamo M."/>
            <person name="Echenique V."/>
        </authorList>
    </citation>
    <scope>NUCLEOTIDE SEQUENCE [LARGE SCALE GENOMIC DNA]</scope>
    <source>
        <strain evidence="3">cv. Victoria</strain>
        <tissue evidence="2">Leaf</tissue>
    </source>
</reference>
<comment type="caution">
    <text evidence="2">The sequence shown here is derived from an EMBL/GenBank/DDBJ whole genome shotgun (WGS) entry which is preliminary data.</text>
</comment>
<sequence>MAEAPSTASLLPLLVFHHQPQPGHDDEMLMFSVPKQSLHERLMEHDHLAGGNNMSWTTPQGWMLIITKSSSLSSAAFLWNPLTGDKLPLPNISKEHDIPQQCKCLLSHKDPTHPACVVVLFHRTEPDMWCCRVAAGASYGGWRRYTYDIGDYELPESYRDPPTPRVIFGVAARQGKIYFTDTKETMGVIDFTSDDDPDFSYFDVAMVDYPEGMNSGINSLVESQEDLFLVYVCFVGFDATNIGAIRAYKMEFSAEQQQACWRRVHDIGDFVFLLENCNMGASRAAAPSGLKANRIYFMNNFIKDDASLCIFDLETGARDIAQVHQHQDMHIIRKPFWIVPPS</sequence>
<evidence type="ECO:0000313" key="3">
    <source>
        <dbReference type="Proteomes" id="UP000324897"/>
    </source>
</evidence>
<evidence type="ECO:0000313" key="2">
    <source>
        <dbReference type="EMBL" id="TVU27433.1"/>
    </source>
</evidence>
<keyword evidence="3" id="KW-1185">Reference proteome</keyword>
<accession>A0A5J9UUJ5</accession>
<dbReference type="Proteomes" id="UP000324897">
    <property type="component" value="Chromosome 2"/>
</dbReference>
<dbReference type="AlphaFoldDB" id="A0A5J9UUJ5"/>
<dbReference type="OrthoDB" id="679852at2759"/>
<protein>
    <recommendedName>
        <fullName evidence="1">KIB1-4 beta-propeller domain-containing protein</fullName>
    </recommendedName>
</protein>
<dbReference type="Gramene" id="TVU27433">
    <property type="protein sequence ID" value="TVU27433"/>
    <property type="gene ID" value="EJB05_30043"/>
</dbReference>
<feature type="non-terminal residue" evidence="2">
    <location>
        <position position="1"/>
    </location>
</feature>
<evidence type="ECO:0000259" key="1">
    <source>
        <dbReference type="Pfam" id="PF03478"/>
    </source>
</evidence>
<dbReference type="PANTHER" id="PTHR33127">
    <property type="entry name" value="TRANSMEMBRANE PROTEIN"/>
    <property type="match status" value="1"/>
</dbReference>
<dbReference type="EMBL" id="RWGY01000013">
    <property type="protein sequence ID" value="TVU27433.1"/>
    <property type="molecule type" value="Genomic_DNA"/>
</dbReference>
<proteinExistence type="predicted"/>
<gene>
    <name evidence="2" type="ORF">EJB05_30043</name>
</gene>
<dbReference type="PANTHER" id="PTHR33127:SF33">
    <property type="entry name" value="DUF295 DOMAIN-CONTAINING PROTEIN"/>
    <property type="match status" value="1"/>
</dbReference>
<dbReference type="InterPro" id="IPR005174">
    <property type="entry name" value="KIB1-4_b-propeller"/>
</dbReference>